<evidence type="ECO:0000256" key="1">
    <source>
        <dbReference type="SAM" id="SignalP"/>
    </source>
</evidence>
<organism evidence="2 3">
    <name type="scientific">Neolewinella lacunae</name>
    <dbReference type="NCBI Taxonomy" id="1517758"/>
    <lineage>
        <taxon>Bacteria</taxon>
        <taxon>Pseudomonadati</taxon>
        <taxon>Bacteroidota</taxon>
        <taxon>Saprospiria</taxon>
        <taxon>Saprospirales</taxon>
        <taxon>Lewinellaceae</taxon>
        <taxon>Neolewinella</taxon>
    </lineage>
</organism>
<dbReference type="RefSeq" id="WP_187468712.1">
    <property type="nucleotide sequence ID" value="NZ_JACSIT010000154.1"/>
</dbReference>
<comment type="caution">
    <text evidence="2">The sequence shown here is derived from an EMBL/GenBank/DDBJ whole genome shotgun (WGS) entry which is preliminary data.</text>
</comment>
<gene>
    <name evidence="2" type="ORF">H9S92_21200</name>
</gene>
<name>A0A923TAZ3_9BACT</name>
<dbReference type="AlphaFoldDB" id="A0A923TAZ3"/>
<keyword evidence="3" id="KW-1185">Reference proteome</keyword>
<evidence type="ECO:0000313" key="2">
    <source>
        <dbReference type="EMBL" id="MBC6996703.1"/>
    </source>
</evidence>
<protein>
    <submittedName>
        <fullName evidence="2">Uncharacterized protein</fullName>
    </submittedName>
</protein>
<keyword evidence="1" id="KW-0732">Signal</keyword>
<accession>A0A923TAZ3</accession>
<evidence type="ECO:0000313" key="3">
    <source>
        <dbReference type="Proteomes" id="UP000650081"/>
    </source>
</evidence>
<dbReference type="PROSITE" id="PS51257">
    <property type="entry name" value="PROKAR_LIPOPROTEIN"/>
    <property type="match status" value="1"/>
</dbReference>
<feature type="chain" id="PRO_5037594735" evidence="1">
    <location>
        <begin position="20"/>
        <end position="180"/>
    </location>
</feature>
<feature type="signal peptide" evidence="1">
    <location>
        <begin position="1"/>
        <end position="19"/>
    </location>
</feature>
<dbReference type="Proteomes" id="UP000650081">
    <property type="component" value="Unassembled WGS sequence"/>
</dbReference>
<reference evidence="2" key="1">
    <citation type="submission" date="2020-08" db="EMBL/GenBank/DDBJ databases">
        <title>Lewinella bacteria from marine environments.</title>
        <authorList>
            <person name="Zhong Y."/>
        </authorList>
    </citation>
    <scope>NUCLEOTIDE SEQUENCE</scope>
    <source>
        <strain evidence="2">KCTC 42187</strain>
    </source>
</reference>
<dbReference type="EMBL" id="JACSIT010000154">
    <property type="protein sequence ID" value="MBC6996703.1"/>
    <property type="molecule type" value="Genomic_DNA"/>
</dbReference>
<sequence>MKYLIPAICLLLGVCSCGAEGPTDPAVRPSFFDLKGYFDAEIERLEGYPLTVTKSIQLNGETETKQLTDLNFSNDLRLFRESDINKPAWQDKYRSEVQQLSGQHQLTTYTALDSSLQTRVLTVEEDLGVVTHVSIRRKTGTVLSKGDHQLEYDPATGYRVRTLQINRLGKDVDALIEVSW</sequence>
<proteinExistence type="predicted"/>